<dbReference type="PANTHER" id="PTHR43943">
    <property type="entry name" value="DEHYDROGENASE/REDUCTASE (SDR FAMILY) MEMBER 4"/>
    <property type="match status" value="1"/>
</dbReference>
<dbReference type="PANTHER" id="PTHR43943:SF17">
    <property type="entry name" value="3-PHENYLPROPIONATE-DIHYDRODIOL_CINNAMIC ACID-DIHYDRODIOL DEHYDROGENASE"/>
    <property type="match status" value="1"/>
</dbReference>
<dbReference type="InterPro" id="IPR002347">
    <property type="entry name" value="SDR_fam"/>
</dbReference>
<protein>
    <submittedName>
        <fullName evidence="3">3-oxoacyl-ACP reductase</fullName>
    </submittedName>
</protein>
<name>A0A0B1ZU98_9SPHN</name>
<dbReference type="SUPFAM" id="SSF51735">
    <property type="entry name" value="NAD(P)-binding Rossmann-fold domains"/>
    <property type="match status" value="1"/>
</dbReference>
<sequence>MDLELRGKKVIVSAATRGIGRKIVEGFLDEGAIVSLCGRRARAEEPNPSDDSVYSNQLHGDGVDDAVEALSARGQVYGSVVDCGYFDQVTAWVEKAASDMGGIDIVVSNASALGGTPRSRKGWDINYNVDVMSAVAMFDTALPHLKAAGGGAFVQMSTITAIENHAFGESGLSYGALKAALINYTHQLSVDYMKDGIRCNCVCPGPVLIDDGSWGFLEKELPEYYEANRTRHPAGRFGRPEEIADAVLFLASARASWITGVNLTVDGGFTRNVKY</sequence>
<dbReference type="InterPro" id="IPR036291">
    <property type="entry name" value="NAD(P)-bd_dom_sf"/>
</dbReference>
<keyword evidence="4" id="KW-1185">Reference proteome</keyword>
<dbReference type="FunFam" id="3.40.50.720:FF:000084">
    <property type="entry name" value="Short-chain dehydrogenase reductase"/>
    <property type="match status" value="1"/>
</dbReference>
<keyword evidence="2" id="KW-0560">Oxidoreductase</keyword>
<dbReference type="OrthoDB" id="9793325at2"/>
<evidence type="ECO:0000256" key="1">
    <source>
        <dbReference type="ARBA" id="ARBA00006484"/>
    </source>
</evidence>
<reference evidence="3 4" key="1">
    <citation type="submission" date="2014-10" db="EMBL/GenBank/DDBJ databases">
        <title>Genome sequence of Novosphingobium malaysiense MUSC 273(T).</title>
        <authorList>
            <person name="Lee L.-H."/>
        </authorList>
    </citation>
    <scope>NUCLEOTIDE SEQUENCE [LARGE SCALE GENOMIC DNA]</scope>
    <source>
        <strain evidence="3 4">MUSC 273</strain>
    </source>
</reference>
<dbReference type="Proteomes" id="UP000031057">
    <property type="component" value="Unassembled WGS sequence"/>
</dbReference>
<evidence type="ECO:0000256" key="2">
    <source>
        <dbReference type="ARBA" id="ARBA00023002"/>
    </source>
</evidence>
<proteinExistence type="inferred from homology"/>
<dbReference type="RefSeq" id="WP_039278396.1">
    <property type="nucleotide sequence ID" value="NZ_JTDI01000001.1"/>
</dbReference>
<dbReference type="PRINTS" id="PR00080">
    <property type="entry name" value="SDRFAMILY"/>
</dbReference>
<dbReference type="GO" id="GO:0016491">
    <property type="term" value="F:oxidoreductase activity"/>
    <property type="evidence" value="ECO:0007669"/>
    <property type="project" value="UniProtKB-KW"/>
</dbReference>
<dbReference type="Pfam" id="PF13561">
    <property type="entry name" value="adh_short_C2"/>
    <property type="match status" value="1"/>
</dbReference>
<dbReference type="Gene3D" id="3.40.50.720">
    <property type="entry name" value="NAD(P)-binding Rossmann-like Domain"/>
    <property type="match status" value="1"/>
</dbReference>
<gene>
    <name evidence="3" type="ORF">LK12_01335</name>
</gene>
<organism evidence="3 4">
    <name type="scientific">Novosphingobium malaysiense</name>
    <dbReference type="NCBI Taxonomy" id="1348853"/>
    <lineage>
        <taxon>Bacteria</taxon>
        <taxon>Pseudomonadati</taxon>
        <taxon>Pseudomonadota</taxon>
        <taxon>Alphaproteobacteria</taxon>
        <taxon>Sphingomonadales</taxon>
        <taxon>Sphingomonadaceae</taxon>
        <taxon>Novosphingobium</taxon>
    </lineage>
</organism>
<dbReference type="STRING" id="1348853.LK12_01335"/>
<dbReference type="PRINTS" id="PR00081">
    <property type="entry name" value="GDHRDH"/>
</dbReference>
<evidence type="ECO:0000313" key="4">
    <source>
        <dbReference type="Proteomes" id="UP000031057"/>
    </source>
</evidence>
<dbReference type="CDD" id="cd05233">
    <property type="entry name" value="SDR_c"/>
    <property type="match status" value="1"/>
</dbReference>
<evidence type="ECO:0000313" key="3">
    <source>
        <dbReference type="EMBL" id="KHK93044.1"/>
    </source>
</evidence>
<comment type="caution">
    <text evidence="3">The sequence shown here is derived from an EMBL/GenBank/DDBJ whole genome shotgun (WGS) entry which is preliminary data.</text>
</comment>
<accession>A0A0B1ZU98</accession>
<dbReference type="EMBL" id="JTDI01000001">
    <property type="protein sequence ID" value="KHK93044.1"/>
    <property type="molecule type" value="Genomic_DNA"/>
</dbReference>
<comment type="similarity">
    <text evidence="1">Belongs to the short-chain dehydrogenases/reductases (SDR) family.</text>
</comment>
<dbReference type="AlphaFoldDB" id="A0A0B1ZU98"/>